<comment type="similarity">
    <text evidence="1">Belongs to the 'GDXG' lipolytic enzyme family.</text>
</comment>
<dbReference type="InterPro" id="IPR050300">
    <property type="entry name" value="GDXG_lipolytic_enzyme"/>
</dbReference>
<dbReference type="InterPro" id="IPR002168">
    <property type="entry name" value="Lipase_GDXG_HIS_AS"/>
</dbReference>
<feature type="domain" description="Alpha/beta hydrolase fold-3" evidence="3">
    <location>
        <begin position="72"/>
        <end position="268"/>
    </location>
</feature>
<keyword evidence="2" id="KW-0378">Hydrolase</keyword>
<dbReference type="Proteomes" id="UP000030021">
    <property type="component" value="Unassembled WGS sequence"/>
</dbReference>
<dbReference type="Gene3D" id="3.40.50.1820">
    <property type="entry name" value="alpha/beta hydrolase"/>
    <property type="match status" value="1"/>
</dbReference>
<dbReference type="eggNOG" id="COG0657">
    <property type="taxonomic scope" value="Bacteria"/>
</dbReference>
<gene>
    <name evidence="4" type="ORF">rosmuc_01843</name>
</gene>
<proteinExistence type="inferred from homology"/>
<organism evidence="4 5">
    <name type="scientific">Roseovarius mucosus DSM 17069</name>
    <dbReference type="NCBI Taxonomy" id="1288298"/>
    <lineage>
        <taxon>Bacteria</taxon>
        <taxon>Pseudomonadati</taxon>
        <taxon>Pseudomonadota</taxon>
        <taxon>Alphaproteobacteria</taxon>
        <taxon>Rhodobacterales</taxon>
        <taxon>Roseobacteraceae</taxon>
        <taxon>Roseovarius</taxon>
    </lineage>
</organism>
<evidence type="ECO:0000313" key="5">
    <source>
        <dbReference type="Proteomes" id="UP000030021"/>
    </source>
</evidence>
<dbReference type="InterPro" id="IPR029058">
    <property type="entry name" value="AB_hydrolase_fold"/>
</dbReference>
<dbReference type="RefSeq" id="WP_037272473.1">
    <property type="nucleotide sequence ID" value="NZ_KN293979.1"/>
</dbReference>
<dbReference type="Pfam" id="PF07859">
    <property type="entry name" value="Abhydrolase_3"/>
    <property type="match status" value="1"/>
</dbReference>
<dbReference type="OrthoDB" id="9806180at2"/>
<dbReference type="PROSITE" id="PS01173">
    <property type="entry name" value="LIPASE_GDXG_HIS"/>
    <property type="match status" value="1"/>
</dbReference>
<evidence type="ECO:0000256" key="1">
    <source>
        <dbReference type="ARBA" id="ARBA00010515"/>
    </source>
</evidence>
<accession>A0A0A0HN99</accession>
<dbReference type="SUPFAM" id="SSF53474">
    <property type="entry name" value="alpha/beta-Hydrolases"/>
    <property type="match status" value="1"/>
</dbReference>
<dbReference type="STRING" id="215743.ROSMUCSMR3_01282"/>
<dbReference type="EMBL" id="AONH01000010">
    <property type="protein sequence ID" value="KGM88149.1"/>
    <property type="molecule type" value="Genomic_DNA"/>
</dbReference>
<dbReference type="AlphaFoldDB" id="A0A0A0HN99"/>
<name>A0A0A0HN99_9RHOB</name>
<dbReference type="PANTHER" id="PTHR48081">
    <property type="entry name" value="AB HYDROLASE SUPERFAMILY PROTEIN C4A8.06C"/>
    <property type="match status" value="1"/>
</dbReference>
<evidence type="ECO:0000313" key="4">
    <source>
        <dbReference type="EMBL" id="KGM88149.1"/>
    </source>
</evidence>
<dbReference type="PATRIC" id="fig|1288298.3.peg.1859"/>
<evidence type="ECO:0000259" key="3">
    <source>
        <dbReference type="Pfam" id="PF07859"/>
    </source>
</evidence>
<evidence type="ECO:0000256" key="2">
    <source>
        <dbReference type="ARBA" id="ARBA00022801"/>
    </source>
</evidence>
<protein>
    <submittedName>
        <fullName evidence="4">Esterase/lipase</fullName>
    </submittedName>
</protein>
<reference evidence="4 5" key="1">
    <citation type="submission" date="2013-01" db="EMBL/GenBank/DDBJ databases">
        <authorList>
            <person name="Fiebig A."/>
            <person name="Goeker M."/>
            <person name="Klenk H.-P.P."/>
        </authorList>
    </citation>
    <scope>NUCLEOTIDE SEQUENCE [LARGE SCALE GENOMIC DNA]</scope>
    <source>
        <strain evidence="4 5">DSM 17069</strain>
    </source>
</reference>
<sequence length="292" mass="32128">MSWQLRLLNRHLRWFEKPALARHDKDRLRRSFAFKSRLYFHAPLGTSFERASLGGVPVQWARARSVQPAPVILYFHGGAYVFGTSTTHRAMLAKLSALTGLPACLPDYRLAPEHPFPAQIDDALACYRALRATHEVIIGGDSAGGGLALALLHEILAQGLAPPMGVFAFSPLTDVTYSGASVAENAARDCVLSATRIGEMLEMFLHGQDPRDPRASPLFGRFTGAPPVWMTVGDTEILRDDTLRMQAALVAQGVQSVATLKPDHPHVWPIFHNVLPEAGQTLRDLARWIRSL</sequence>
<comment type="caution">
    <text evidence="4">The sequence shown here is derived from an EMBL/GenBank/DDBJ whole genome shotgun (WGS) entry which is preliminary data.</text>
</comment>
<dbReference type="HOGENOM" id="CLU_012494_13_1_5"/>
<dbReference type="GO" id="GO:0016787">
    <property type="term" value="F:hydrolase activity"/>
    <property type="evidence" value="ECO:0007669"/>
    <property type="project" value="UniProtKB-KW"/>
</dbReference>
<dbReference type="InterPro" id="IPR013094">
    <property type="entry name" value="AB_hydrolase_3"/>
</dbReference>
<dbReference type="PANTHER" id="PTHR48081:SF8">
    <property type="entry name" value="ALPHA_BETA HYDROLASE FOLD-3 DOMAIN-CONTAINING PROTEIN-RELATED"/>
    <property type="match status" value="1"/>
</dbReference>